<dbReference type="OrthoDB" id="64281at2759"/>
<reference evidence="4" key="1">
    <citation type="submission" date="2019-07" db="EMBL/GenBank/DDBJ databases">
        <title>Hyphodiscus hymeniophilus genome sequencing and assembly.</title>
        <authorList>
            <person name="Kramer G."/>
            <person name="Nodwell J."/>
        </authorList>
    </citation>
    <scope>NUCLEOTIDE SEQUENCE</scope>
    <source>
        <strain evidence="4">ATCC 34498</strain>
    </source>
</reference>
<dbReference type="InterPro" id="IPR055915">
    <property type="entry name" value="DUF7492"/>
</dbReference>
<protein>
    <recommendedName>
        <fullName evidence="3">DUF7492 domain-containing protein</fullName>
    </recommendedName>
</protein>
<feature type="region of interest" description="Disordered" evidence="1">
    <location>
        <begin position="363"/>
        <end position="394"/>
    </location>
</feature>
<gene>
    <name evidence="4" type="ORF">D0Z07_2087</name>
</gene>
<evidence type="ECO:0000256" key="2">
    <source>
        <dbReference type="SAM" id="SignalP"/>
    </source>
</evidence>
<feature type="signal peptide" evidence="2">
    <location>
        <begin position="1"/>
        <end position="25"/>
    </location>
</feature>
<dbReference type="Proteomes" id="UP000785200">
    <property type="component" value="Unassembled WGS sequence"/>
</dbReference>
<feature type="chain" id="PRO_5040479732" description="DUF7492 domain-containing protein" evidence="2">
    <location>
        <begin position="26"/>
        <end position="453"/>
    </location>
</feature>
<feature type="compositionally biased region" description="Low complexity" evidence="1">
    <location>
        <begin position="311"/>
        <end position="332"/>
    </location>
</feature>
<keyword evidence="2" id="KW-0732">Signal</keyword>
<organism evidence="4 5">
    <name type="scientific">Hyphodiscus hymeniophilus</name>
    <dbReference type="NCBI Taxonomy" id="353542"/>
    <lineage>
        <taxon>Eukaryota</taxon>
        <taxon>Fungi</taxon>
        <taxon>Dikarya</taxon>
        <taxon>Ascomycota</taxon>
        <taxon>Pezizomycotina</taxon>
        <taxon>Leotiomycetes</taxon>
        <taxon>Helotiales</taxon>
        <taxon>Hyphodiscaceae</taxon>
        <taxon>Hyphodiscus</taxon>
    </lineage>
</organism>
<accession>A0A9P6VQC2</accession>
<feature type="region of interest" description="Disordered" evidence="1">
    <location>
        <begin position="310"/>
        <end position="332"/>
    </location>
</feature>
<keyword evidence="5" id="KW-1185">Reference proteome</keyword>
<proteinExistence type="predicted"/>
<evidence type="ECO:0000313" key="5">
    <source>
        <dbReference type="Proteomes" id="UP000785200"/>
    </source>
</evidence>
<feature type="domain" description="DUF7492" evidence="3">
    <location>
        <begin position="24"/>
        <end position="280"/>
    </location>
</feature>
<feature type="compositionally biased region" description="Low complexity" evidence="1">
    <location>
        <begin position="380"/>
        <end position="394"/>
    </location>
</feature>
<sequence length="453" mass="47050">MKYRYTLSSGLSVFSLLACTTTIQAHTWLEQLSVIAPNGTFVGAPGYPRGLVDRTAGVDPDAGNVYLLPPDGRATGNAILATDLMCKSTQMIGVQTPGNPSLVASPGNRVAMRYGENGHVTQPQIPVGKPEGSGTVFVYGTEKASNSDTYLGIHRVWNEAGTGGDARGALLATRYFDDGQCYQINNSPISIARQAKFPHTPDTLGGKDLYCQTDVQIPTTATGNYTLYWVWEWPTLDNTGKVATNQSYTSCMDIVLTPSSNSKAESVNFFFGQDLNHAAVADQVSNQFLVNPTASPQSFASGSPTPTFVGSVASSRATSPASPSDSASSRSMSTVSQSSSVAGGFVTVTVTATVGAETETITITETANGGASSSALNRGSPSTPAPTATYSPAPTQSLAASLGAAAAPQTSGSSVPPLVPFLSPASDVVSAPIQAYTLGARHEFKVRGRVIRP</sequence>
<dbReference type="EMBL" id="VNKQ01000004">
    <property type="protein sequence ID" value="KAG0651708.1"/>
    <property type="molecule type" value="Genomic_DNA"/>
</dbReference>
<evidence type="ECO:0000313" key="4">
    <source>
        <dbReference type="EMBL" id="KAG0651708.1"/>
    </source>
</evidence>
<comment type="caution">
    <text evidence="4">The sequence shown here is derived from an EMBL/GenBank/DDBJ whole genome shotgun (WGS) entry which is preliminary data.</text>
</comment>
<dbReference type="AlphaFoldDB" id="A0A9P6VQC2"/>
<dbReference type="Pfam" id="PF24320">
    <property type="entry name" value="DUF7492"/>
    <property type="match status" value="1"/>
</dbReference>
<name>A0A9P6VQC2_9HELO</name>
<dbReference type="PROSITE" id="PS51257">
    <property type="entry name" value="PROKAR_LIPOPROTEIN"/>
    <property type="match status" value="1"/>
</dbReference>
<evidence type="ECO:0000259" key="3">
    <source>
        <dbReference type="Pfam" id="PF24320"/>
    </source>
</evidence>
<evidence type="ECO:0000256" key="1">
    <source>
        <dbReference type="SAM" id="MobiDB-lite"/>
    </source>
</evidence>